<keyword evidence="2" id="KW-0812">Transmembrane</keyword>
<keyword evidence="4" id="KW-1185">Reference proteome</keyword>
<feature type="region of interest" description="Disordered" evidence="1">
    <location>
        <begin position="44"/>
        <end position="93"/>
    </location>
</feature>
<dbReference type="AlphaFoldDB" id="A0AAD9IGN3"/>
<evidence type="ECO:0000313" key="3">
    <source>
        <dbReference type="EMBL" id="KAK2076855.1"/>
    </source>
</evidence>
<name>A0AAD9IGN3_PROWI</name>
<gene>
    <name evidence="3" type="ORF">QBZ16_005082</name>
</gene>
<sequence length="93" mass="10139">MVTSSVRSACAIGRWFFLAALIIQAVGMLIAAYLYVTRPPSQDEYTEFEDDAERGPQRAGSRSVQMQQQQTKGGAGLPPNRSAAGAGEAQYWR</sequence>
<evidence type="ECO:0000256" key="2">
    <source>
        <dbReference type="SAM" id="Phobius"/>
    </source>
</evidence>
<organism evidence="3 4">
    <name type="scientific">Prototheca wickerhamii</name>
    <dbReference type="NCBI Taxonomy" id="3111"/>
    <lineage>
        <taxon>Eukaryota</taxon>
        <taxon>Viridiplantae</taxon>
        <taxon>Chlorophyta</taxon>
        <taxon>core chlorophytes</taxon>
        <taxon>Trebouxiophyceae</taxon>
        <taxon>Chlorellales</taxon>
        <taxon>Chlorellaceae</taxon>
        <taxon>Prototheca</taxon>
    </lineage>
</organism>
<feature type="compositionally biased region" description="Polar residues" evidence="1">
    <location>
        <begin position="60"/>
        <end position="72"/>
    </location>
</feature>
<keyword evidence="2" id="KW-0472">Membrane</keyword>
<protein>
    <submittedName>
        <fullName evidence="3">Uncharacterized protein</fullName>
    </submittedName>
</protein>
<feature type="transmembrane region" description="Helical" evidence="2">
    <location>
        <begin position="12"/>
        <end position="36"/>
    </location>
</feature>
<evidence type="ECO:0000256" key="1">
    <source>
        <dbReference type="SAM" id="MobiDB-lite"/>
    </source>
</evidence>
<keyword evidence="2" id="KW-1133">Transmembrane helix</keyword>
<proteinExistence type="predicted"/>
<comment type="caution">
    <text evidence="3">The sequence shown here is derived from an EMBL/GenBank/DDBJ whole genome shotgun (WGS) entry which is preliminary data.</text>
</comment>
<dbReference type="EMBL" id="JASFZW010000008">
    <property type="protein sequence ID" value="KAK2076855.1"/>
    <property type="molecule type" value="Genomic_DNA"/>
</dbReference>
<reference evidence="3" key="1">
    <citation type="submission" date="2021-01" db="EMBL/GenBank/DDBJ databases">
        <authorList>
            <person name="Eckstrom K.M.E."/>
        </authorList>
    </citation>
    <scope>NUCLEOTIDE SEQUENCE</scope>
    <source>
        <strain evidence="3">UVCC 0001</strain>
    </source>
</reference>
<accession>A0AAD9IGN3</accession>
<evidence type="ECO:0000313" key="4">
    <source>
        <dbReference type="Proteomes" id="UP001255856"/>
    </source>
</evidence>
<dbReference type="Proteomes" id="UP001255856">
    <property type="component" value="Unassembled WGS sequence"/>
</dbReference>